<proteinExistence type="predicted"/>
<dbReference type="Proteomes" id="UP000199048">
    <property type="component" value="Unassembled WGS sequence"/>
</dbReference>
<keyword evidence="2" id="KW-1185">Reference proteome</keyword>
<reference evidence="2" key="1">
    <citation type="submission" date="2016-10" db="EMBL/GenBank/DDBJ databases">
        <authorList>
            <person name="Varghese N."/>
            <person name="Submissions S."/>
        </authorList>
    </citation>
    <scope>NUCLEOTIDE SEQUENCE [LARGE SCALE GENOMIC DNA]</scope>
    <source>
        <strain evidence="2">BL36</strain>
    </source>
</reference>
<sequence length="44" mass="4898">MTWSTARMAPWEAALAISEAVKVRALRKRSGEASDRMAPWHCAP</sequence>
<protein>
    <submittedName>
        <fullName evidence="1">Uncharacterized protein</fullName>
    </submittedName>
</protein>
<accession>A0A1I4HX02</accession>
<gene>
    <name evidence="1" type="ORF">SAMN05192568_100583</name>
</gene>
<dbReference type="EMBL" id="FOTK01000005">
    <property type="protein sequence ID" value="SFL46151.1"/>
    <property type="molecule type" value="Genomic_DNA"/>
</dbReference>
<name>A0A1I4HX02_9HYPH</name>
<dbReference type="AlphaFoldDB" id="A0A1I4HX02"/>
<evidence type="ECO:0000313" key="1">
    <source>
        <dbReference type="EMBL" id="SFL46151.1"/>
    </source>
</evidence>
<organism evidence="1 2">
    <name type="scientific">Methylobacterium pseudosasicola</name>
    <dbReference type="NCBI Taxonomy" id="582667"/>
    <lineage>
        <taxon>Bacteria</taxon>
        <taxon>Pseudomonadati</taxon>
        <taxon>Pseudomonadota</taxon>
        <taxon>Alphaproteobacteria</taxon>
        <taxon>Hyphomicrobiales</taxon>
        <taxon>Methylobacteriaceae</taxon>
        <taxon>Methylobacterium</taxon>
    </lineage>
</organism>
<evidence type="ECO:0000313" key="2">
    <source>
        <dbReference type="Proteomes" id="UP000199048"/>
    </source>
</evidence>
<dbReference type="RefSeq" id="WP_280142318.1">
    <property type="nucleotide sequence ID" value="NZ_FOTK01000005.1"/>
</dbReference>